<evidence type="ECO:0000313" key="1">
    <source>
        <dbReference type="EMBL" id="VFJ70964.1"/>
    </source>
</evidence>
<protein>
    <submittedName>
        <fullName evidence="1">Uncharacterized protein</fullName>
    </submittedName>
</protein>
<accession>A0A450TRQ0</accession>
<reference evidence="1" key="1">
    <citation type="submission" date="2019-02" db="EMBL/GenBank/DDBJ databases">
        <authorList>
            <person name="Gruber-Vodicka R. H."/>
            <person name="Seah K. B. B."/>
        </authorList>
    </citation>
    <scope>NUCLEOTIDE SEQUENCE</scope>
    <source>
        <strain evidence="1">BECK_BZ131</strain>
    </source>
</reference>
<sequence length="49" mass="5125">MSKTIGGNADGVTAIPFHLGSIFFRPTGRDEFDPVVSFANGDALNTVSP</sequence>
<proteinExistence type="predicted"/>
<dbReference type="AlphaFoldDB" id="A0A450TRQ0"/>
<name>A0A450TRQ0_9GAMM</name>
<gene>
    <name evidence="1" type="ORF">BECKFW1821C_GA0114237_102535</name>
</gene>
<dbReference type="EMBL" id="CAADFE010000025">
    <property type="protein sequence ID" value="VFJ70964.1"/>
    <property type="molecule type" value="Genomic_DNA"/>
</dbReference>
<organism evidence="1">
    <name type="scientific">Candidatus Kentrum sp. FW</name>
    <dbReference type="NCBI Taxonomy" id="2126338"/>
    <lineage>
        <taxon>Bacteria</taxon>
        <taxon>Pseudomonadati</taxon>
        <taxon>Pseudomonadota</taxon>
        <taxon>Gammaproteobacteria</taxon>
        <taxon>Candidatus Kentrum</taxon>
    </lineage>
</organism>